<dbReference type="NCBIfam" id="TIGR01071">
    <property type="entry name" value="rplO_bact"/>
    <property type="match status" value="1"/>
</dbReference>
<dbReference type="Gene3D" id="3.100.10.10">
    <property type="match status" value="1"/>
</dbReference>
<comment type="function">
    <text evidence="4">Binds to the 23S rRNA.</text>
</comment>
<dbReference type="PANTHER" id="PTHR12934">
    <property type="entry name" value="50S RIBOSOMAL PROTEIN L15"/>
    <property type="match status" value="1"/>
</dbReference>
<organism evidence="8 9">
    <name type="scientific">Candidatus Dojkabacteria bacterium</name>
    <dbReference type="NCBI Taxonomy" id="2099670"/>
    <lineage>
        <taxon>Bacteria</taxon>
        <taxon>Candidatus Dojkabacteria</taxon>
    </lineage>
</organism>
<proteinExistence type="inferred from homology"/>
<dbReference type="InterPro" id="IPR036227">
    <property type="entry name" value="Ribosomal_uL15/eL18_sf"/>
</dbReference>
<feature type="compositionally biased region" description="Gly residues" evidence="6">
    <location>
        <begin position="21"/>
        <end position="36"/>
    </location>
</feature>
<dbReference type="Proteomes" id="UP000576550">
    <property type="component" value="Unassembled WGS sequence"/>
</dbReference>
<evidence type="ECO:0000313" key="9">
    <source>
        <dbReference type="Proteomes" id="UP000576550"/>
    </source>
</evidence>
<keyword evidence="2 4" id="KW-0689">Ribosomal protein</keyword>
<evidence type="ECO:0000256" key="2">
    <source>
        <dbReference type="ARBA" id="ARBA00022980"/>
    </source>
</evidence>
<dbReference type="SUPFAM" id="SSF52080">
    <property type="entry name" value="Ribosomal proteins L15p and L18e"/>
    <property type="match status" value="1"/>
</dbReference>
<feature type="region of interest" description="Disordered" evidence="6">
    <location>
        <begin position="20"/>
        <end position="46"/>
    </location>
</feature>
<dbReference type="InterPro" id="IPR021131">
    <property type="entry name" value="Ribosomal_uL15/eL18"/>
</dbReference>
<dbReference type="GO" id="GO:0022625">
    <property type="term" value="C:cytosolic large ribosomal subunit"/>
    <property type="evidence" value="ECO:0007669"/>
    <property type="project" value="TreeGrafter"/>
</dbReference>
<comment type="caution">
    <text evidence="8">The sequence shown here is derived from an EMBL/GenBank/DDBJ whole genome shotgun (WGS) entry which is preliminary data.</text>
</comment>
<protein>
    <recommendedName>
        <fullName evidence="4">Large ribosomal subunit protein uL15</fullName>
    </recommendedName>
</protein>
<evidence type="ECO:0000256" key="4">
    <source>
        <dbReference type="HAMAP-Rule" id="MF_01341"/>
    </source>
</evidence>
<sequence length="147" mass="16276">MKLESVPKRKKRIMKAKKLGRGYGSGKGGHTVGRGTKGQTSRAGHKSMLYFEGGNVPFFRRMPKYKGFNRKFKVDAQAVNLATLEKEFKDGDLVNLEVLLKKGIVKKNSKAVKILGKGEIKKKLKIDGLEISSSAKEKIEKVGGEIK</sequence>
<dbReference type="GO" id="GO:0003735">
    <property type="term" value="F:structural constituent of ribosome"/>
    <property type="evidence" value="ECO:0007669"/>
    <property type="project" value="InterPro"/>
</dbReference>
<dbReference type="PROSITE" id="PS00475">
    <property type="entry name" value="RIBOSOMAL_L15"/>
    <property type="match status" value="1"/>
</dbReference>
<dbReference type="Pfam" id="PF00828">
    <property type="entry name" value="Ribosomal_L27A"/>
    <property type="match status" value="1"/>
</dbReference>
<evidence type="ECO:0000256" key="6">
    <source>
        <dbReference type="SAM" id="MobiDB-lite"/>
    </source>
</evidence>
<dbReference type="GO" id="GO:0019843">
    <property type="term" value="F:rRNA binding"/>
    <property type="evidence" value="ECO:0007669"/>
    <property type="project" value="UniProtKB-UniRule"/>
</dbReference>
<dbReference type="GO" id="GO:0006412">
    <property type="term" value="P:translation"/>
    <property type="evidence" value="ECO:0007669"/>
    <property type="project" value="UniProtKB-UniRule"/>
</dbReference>
<evidence type="ECO:0000256" key="1">
    <source>
        <dbReference type="ARBA" id="ARBA00007320"/>
    </source>
</evidence>
<gene>
    <name evidence="4 8" type="primary">rplO</name>
    <name evidence="8" type="ORF">GX533_03675</name>
</gene>
<dbReference type="AlphaFoldDB" id="A0A832QFV9"/>
<reference evidence="8 9" key="1">
    <citation type="journal article" date="2020" name="Biotechnol. Biofuels">
        <title>New insights from the biogas microbiome by comprehensive genome-resolved metagenomics of nearly 1600 species originating from multiple anaerobic digesters.</title>
        <authorList>
            <person name="Campanaro S."/>
            <person name="Treu L."/>
            <person name="Rodriguez-R L.M."/>
            <person name="Kovalovszki A."/>
            <person name="Ziels R.M."/>
            <person name="Maus I."/>
            <person name="Zhu X."/>
            <person name="Kougias P.G."/>
            <person name="Basile A."/>
            <person name="Luo G."/>
            <person name="Schluter A."/>
            <person name="Konstantinidis K.T."/>
            <person name="Angelidaki I."/>
        </authorList>
    </citation>
    <scope>NUCLEOTIDE SEQUENCE [LARGE SCALE GENOMIC DNA]</scope>
    <source>
        <strain evidence="8">AS05jafATM_89</strain>
    </source>
</reference>
<evidence type="ECO:0000313" key="8">
    <source>
        <dbReference type="EMBL" id="HHX99742.1"/>
    </source>
</evidence>
<dbReference type="PANTHER" id="PTHR12934:SF11">
    <property type="entry name" value="LARGE RIBOSOMAL SUBUNIT PROTEIN UL15M"/>
    <property type="match status" value="1"/>
</dbReference>
<dbReference type="InterPro" id="IPR030878">
    <property type="entry name" value="Ribosomal_uL15"/>
</dbReference>
<accession>A0A832QFV9</accession>
<feature type="domain" description="Large ribosomal subunit protein uL15/eL18" evidence="7">
    <location>
        <begin position="79"/>
        <end position="146"/>
    </location>
</feature>
<dbReference type="HAMAP" id="MF_01341">
    <property type="entry name" value="Ribosomal_uL15"/>
    <property type="match status" value="1"/>
</dbReference>
<keyword evidence="4" id="KW-0694">RNA-binding</keyword>
<evidence type="ECO:0000256" key="5">
    <source>
        <dbReference type="RuleBase" id="RU003888"/>
    </source>
</evidence>
<evidence type="ECO:0000259" key="7">
    <source>
        <dbReference type="Pfam" id="PF00828"/>
    </source>
</evidence>
<dbReference type="InterPro" id="IPR001196">
    <property type="entry name" value="Ribosomal_uL15_CS"/>
</dbReference>
<dbReference type="InterPro" id="IPR005749">
    <property type="entry name" value="Ribosomal_uL15_bac-type"/>
</dbReference>
<keyword evidence="3 4" id="KW-0687">Ribonucleoprotein</keyword>
<keyword evidence="4" id="KW-0699">rRNA-binding</keyword>
<evidence type="ECO:0000256" key="3">
    <source>
        <dbReference type="ARBA" id="ARBA00023274"/>
    </source>
</evidence>
<comment type="subunit">
    <text evidence="4">Part of the 50S ribosomal subunit.</text>
</comment>
<name>A0A832QFV9_9BACT</name>
<dbReference type="EMBL" id="DUTP01000006">
    <property type="protein sequence ID" value="HHX99742.1"/>
    <property type="molecule type" value="Genomic_DNA"/>
</dbReference>
<comment type="similarity">
    <text evidence="1 4 5">Belongs to the universal ribosomal protein uL15 family.</text>
</comment>